<name>A0A6J4NRI5_9PSEU</name>
<proteinExistence type="predicted"/>
<protein>
    <recommendedName>
        <fullName evidence="2">Thiamine biosynthesis protein ThiS</fullName>
    </recommendedName>
</protein>
<feature type="non-terminal residue" evidence="1">
    <location>
        <position position="26"/>
    </location>
</feature>
<dbReference type="AlphaFoldDB" id="A0A6J4NRI5"/>
<dbReference type="EMBL" id="CADCUS010000168">
    <property type="protein sequence ID" value="CAA9395675.1"/>
    <property type="molecule type" value="Genomic_DNA"/>
</dbReference>
<evidence type="ECO:0000313" key="1">
    <source>
        <dbReference type="EMBL" id="CAA9395675.1"/>
    </source>
</evidence>
<reference evidence="1" key="1">
    <citation type="submission" date="2020-02" db="EMBL/GenBank/DDBJ databases">
        <authorList>
            <person name="Meier V. D."/>
        </authorList>
    </citation>
    <scope>NUCLEOTIDE SEQUENCE</scope>
    <source>
        <strain evidence="1">AVDCRST_MAG66</strain>
    </source>
</reference>
<gene>
    <name evidence="1" type="ORF">AVDCRST_MAG66-1123</name>
</gene>
<sequence length="26" mass="2700">MRVVLNGREAEVGDGATVESVLAVLD</sequence>
<evidence type="ECO:0008006" key="2">
    <source>
        <dbReference type="Google" id="ProtNLM"/>
    </source>
</evidence>
<accession>A0A6J4NRI5</accession>
<organism evidence="1">
    <name type="scientific">uncultured Pseudonocardia sp</name>
    <dbReference type="NCBI Taxonomy" id="211455"/>
    <lineage>
        <taxon>Bacteria</taxon>
        <taxon>Bacillati</taxon>
        <taxon>Actinomycetota</taxon>
        <taxon>Actinomycetes</taxon>
        <taxon>Pseudonocardiales</taxon>
        <taxon>Pseudonocardiaceae</taxon>
        <taxon>Pseudonocardia</taxon>
        <taxon>environmental samples</taxon>
    </lineage>
</organism>